<keyword evidence="3" id="KW-0479">Metal-binding</keyword>
<dbReference type="Gene3D" id="3.40.30.10">
    <property type="entry name" value="Glutaredoxin"/>
    <property type="match status" value="1"/>
</dbReference>
<evidence type="ECO:0000256" key="1">
    <source>
        <dbReference type="ARBA" id="ARBA00010643"/>
    </source>
</evidence>
<dbReference type="PANTHER" id="PTHR43342">
    <property type="entry name" value="NADH-QUINONE OXIDOREDUCTASE, E SUBUNIT"/>
    <property type="match status" value="1"/>
</dbReference>
<dbReference type="PROSITE" id="PS00198">
    <property type="entry name" value="4FE4S_FER_1"/>
    <property type="match status" value="1"/>
</dbReference>
<evidence type="ECO:0000256" key="2">
    <source>
        <dbReference type="ARBA" id="ARBA00022714"/>
    </source>
</evidence>
<dbReference type="CDD" id="cd03064">
    <property type="entry name" value="TRX_Fd_NuoE"/>
    <property type="match status" value="1"/>
</dbReference>
<dbReference type="Pfam" id="PF00037">
    <property type="entry name" value="Fer4"/>
    <property type="match status" value="1"/>
</dbReference>
<dbReference type="InterPro" id="IPR041921">
    <property type="entry name" value="NuoE_N"/>
</dbReference>
<dbReference type="InterPro" id="IPR042128">
    <property type="entry name" value="NuoE_dom"/>
</dbReference>
<dbReference type="FunFam" id="3.40.30.10:FF:000015">
    <property type="entry name" value="NADH-quinone oxidoreductase subunit E"/>
    <property type="match status" value="1"/>
</dbReference>
<dbReference type="GO" id="GO:0051537">
    <property type="term" value="F:2 iron, 2 sulfur cluster binding"/>
    <property type="evidence" value="ECO:0007669"/>
    <property type="project" value="UniProtKB-KW"/>
</dbReference>
<sequence length="220" mass="24357">MNGKPGNLEVVLEKKARFVDPAKCTGCGTCLDVCPIRYQVQLPDDKARARAAYAKATDELVVTGIIARHRDERGNLLPILLDINRHFNWLPRPALEQVSDELKMPLAEILRVASFYNAFSLVPRGKYIINVCLGTGCFVKGSPRLLEALERALHIKHGQTTEDMLFTLEVVRCIGCCALAPAMRVGEDTFGRLTPAMIPRILKSYAESYGRDEAEEEAAG</sequence>
<dbReference type="InterPro" id="IPR017900">
    <property type="entry name" value="4Fe4S_Fe_S_CS"/>
</dbReference>
<comment type="caution">
    <text evidence="8">The sequence shown here is derived from an EMBL/GenBank/DDBJ whole genome shotgun (WGS) entry which is preliminary data.</text>
</comment>
<dbReference type="SUPFAM" id="SSF54862">
    <property type="entry name" value="4Fe-4S ferredoxins"/>
    <property type="match status" value="1"/>
</dbReference>
<dbReference type="AlphaFoldDB" id="A0A7C3ZE25"/>
<keyword evidence="4" id="KW-0408">Iron</keyword>
<protein>
    <submittedName>
        <fullName evidence="8">NAD(P)H-dependent oxidoreductase subunit E</fullName>
    </submittedName>
</protein>
<dbReference type="PROSITE" id="PS51379">
    <property type="entry name" value="4FE4S_FER_2"/>
    <property type="match status" value="1"/>
</dbReference>
<evidence type="ECO:0000256" key="4">
    <source>
        <dbReference type="ARBA" id="ARBA00023004"/>
    </source>
</evidence>
<evidence type="ECO:0000256" key="6">
    <source>
        <dbReference type="ARBA" id="ARBA00034078"/>
    </source>
</evidence>
<organism evidence="8">
    <name type="scientific">Desulfobacca acetoxidans</name>
    <dbReference type="NCBI Taxonomy" id="60893"/>
    <lineage>
        <taxon>Bacteria</taxon>
        <taxon>Pseudomonadati</taxon>
        <taxon>Thermodesulfobacteriota</taxon>
        <taxon>Desulfobaccia</taxon>
        <taxon>Desulfobaccales</taxon>
        <taxon>Desulfobaccaceae</taxon>
        <taxon>Desulfobacca</taxon>
    </lineage>
</organism>
<evidence type="ECO:0000259" key="7">
    <source>
        <dbReference type="PROSITE" id="PS51379"/>
    </source>
</evidence>
<accession>A0A7C3ZE25</accession>
<dbReference type="Gene3D" id="1.10.10.1590">
    <property type="entry name" value="NADH-quinone oxidoreductase subunit E"/>
    <property type="match status" value="1"/>
</dbReference>
<reference evidence="8" key="1">
    <citation type="journal article" date="2020" name="mSystems">
        <title>Genome- and Community-Level Interaction Insights into Carbon Utilization and Element Cycling Functions of Hydrothermarchaeota in Hydrothermal Sediment.</title>
        <authorList>
            <person name="Zhou Z."/>
            <person name="Liu Y."/>
            <person name="Xu W."/>
            <person name="Pan J."/>
            <person name="Luo Z.H."/>
            <person name="Li M."/>
        </authorList>
    </citation>
    <scope>NUCLEOTIDE SEQUENCE [LARGE SCALE GENOMIC DNA]</scope>
    <source>
        <strain evidence="8">SpSt-897</strain>
    </source>
</reference>
<evidence type="ECO:0000256" key="3">
    <source>
        <dbReference type="ARBA" id="ARBA00022723"/>
    </source>
</evidence>
<dbReference type="Pfam" id="PF01257">
    <property type="entry name" value="2Fe-2S_thioredx"/>
    <property type="match status" value="1"/>
</dbReference>
<comment type="cofactor">
    <cofactor evidence="6">
        <name>[2Fe-2S] cluster</name>
        <dbReference type="ChEBI" id="CHEBI:190135"/>
    </cofactor>
</comment>
<dbReference type="PANTHER" id="PTHR43342:SF1">
    <property type="entry name" value="BIFURCATING [FEFE] HYDROGENASE GAMMA SUBUNIT"/>
    <property type="match status" value="1"/>
</dbReference>
<comment type="similarity">
    <text evidence="1">Belongs to the complex I 24 kDa subunit family.</text>
</comment>
<dbReference type="InterPro" id="IPR017896">
    <property type="entry name" value="4Fe4S_Fe-S-bd"/>
</dbReference>
<dbReference type="Gene3D" id="3.30.70.20">
    <property type="match status" value="1"/>
</dbReference>
<evidence type="ECO:0000313" key="8">
    <source>
        <dbReference type="EMBL" id="HGF35691.1"/>
    </source>
</evidence>
<dbReference type="GO" id="GO:0046872">
    <property type="term" value="F:metal ion binding"/>
    <property type="evidence" value="ECO:0007669"/>
    <property type="project" value="UniProtKB-KW"/>
</dbReference>
<dbReference type="SUPFAM" id="SSF52833">
    <property type="entry name" value="Thioredoxin-like"/>
    <property type="match status" value="1"/>
</dbReference>
<evidence type="ECO:0000256" key="5">
    <source>
        <dbReference type="ARBA" id="ARBA00023014"/>
    </source>
</evidence>
<feature type="domain" description="4Fe-4S ferredoxin-type" evidence="7">
    <location>
        <begin position="15"/>
        <end position="45"/>
    </location>
</feature>
<dbReference type="InterPro" id="IPR036249">
    <property type="entry name" value="Thioredoxin-like_sf"/>
</dbReference>
<proteinExistence type="inferred from homology"/>
<name>A0A7C3ZE25_9BACT</name>
<keyword evidence="5" id="KW-0411">Iron-sulfur</keyword>
<keyword evidence="2" id="KW-0001">2Fe-2S</keyword>
<gene>
    <name evidence="8" type="ORF">ENW96_15135</name>
</gene>
<dbReference type="InterPro" id="IPR028431">
    <property type="entry name" value="NADP_DH_HndA-like"/>
</dbReference>
<dbReference type="EMBL" id="DTMF01000368">
    <property type="protein sequence ID" value="HGF35691.1"/>
    <property type="molecule type" value="Genomic_DNA"/>
</dbReference>